<evidence type="ECO:0000313" key="1">
    <source>
        <dbReference type="EMBL" id="UUS33658.1"/>
    </source>
</evidence>
<organism evidence="1 2">
    <name type="scientific">Streptomyces changanensis</name>
    <dbReference type="NCBI Taxonomy" id="2964669"/>
    <lineage>
        <taxon>Bacteria</taxon>
        <taxon>Bacillati</taxon>
        <taxon>Actinomycetota</taxon>
        <taxon>Actinomycetes</taxon>
        <taxon>Kitasatosporales</taxon>
        <taxon>Streptomycetaceae</taxon>
        <taxon>Streptomyces</taxon>
    </lineage>
</organism>
<dbReference type="RefSeq" id="WP_232790918.1">
    <property type="nucleotide sequence ID" value="NZ_CP102332.1"/>
</dbReference>
<name>A0ABY5NCA0_9ACTN</name>
<gene>
    <name evidence="1" type="ORF">NRO40_24420</name>
</gene>
<dbReference type="EMBL" id="CP102332">
    <property type="protein sequence ID" value="UUS33658.1"/>
    <property type="molecule type" value="Genomic_DNA"/>
</dbReference>
<protein>
    <submittedName>
        <fullName evidence="1">3'-5' exoribonuclease</fullName>
    </submittedName>
</protein>
<keyword evidence="2" id="KW-1185">Reference proteome</keyword>
<reference evidence="1" key="1">
    <citation type="submission" date="2022-08" db="EMBL/GenBank/DDBJ databases">
        <title>Streptomyces changanensis sp. nov., an actinomycete isolated from soil.</title>
        <authorList>
            <person name="Wu H."/>
            <person name="Han L."/>
        </authorList>
    </citation>
    <scope>NUCLEOTIDE SEQUENCE</scope>
    <source>
        <strain evidence="1">HL-66</strain>
    </source>
</reference>
<accession>A0ABY5NCA0</accession>
<dbReference type="Proteomes" id="UP001060150">
    <property type="component" value="Chromosome"/>
</dbReference>
<evidence type="ECO:0000313" key="2">
    <source>
        <dbReference type="Proteomes" id="UP001060150"/>
    </source>
</evidence>
<sequence>MPRELLSSRRHTHHALDDAIEQAELFSNLMAWEGRPPAG</sequence>
<proteinExistence type="predicted"/>